<keyword evidence="4" id="KW-0378">Hydrolase</keyword>
<dbReference type="Gene3D" id="2.20.230.10">
    <property type="entry name" value="Resuscitation-promoting factor rpfb"/>
    <property type="match status" value="1"/>
</dbReference>
<dbReference type="Pfam" id="PF01476">
    <property type="entry name" value="LysM"/>
    <property type="match status" value="1"/>
</dbReference>
<dbReference type="PROSITE" id="PS51782">
    <property type="entry name" value="LYSM"/>
    <property type="match status" value="1"/>
</dbReference>
<evidence type="ECO:0000259" key="3">
    <source>
        <dbReference type="PROSITE" id="PS51782"/>
    </source>
</evidence>
<dbReference type="Pfam" id="PF01551">
    <property type="entry name" value="Peptidase_M23"/>
    <property type="match status" value="1"/>
</dbReference>
<dbReference type="SMART" id="SM00257">
    <property type="entry name" value="LysM"/>
    <property type="match status" value="1"/>
</dbReference>
<dbReference type="GO" id="GO:0004222">
    <property type="term" value="F:metalloendopeptidase activity"/>
    <property type="evidence" value="ECO:0007669"/>
    <property type="project" value="TreeGrafter"/>
</dbReference>
<feature type="domain" description="LysM" evidence="3">
    <location>
        <begin position="148"/>
        <end position="192"/>
    </location>
</feature>
<dbReference type="AlphaFoldDB" id="A0A0P8W4V5"/>
<dbReference type="InterPro" id="IPR018392">
    <property type="entry name" value="LysM"/>
</dbReference>
<feature type="domain" description="G5" evidence="2">
    <location>
        <begin position="198"/>
        <end position="279"/>
    </location>
</feature>
<dbReference type="EMBL" id="LKET01000051">
    <property type="protein sequence ID" value="KPU42855.1"/>
    <property type="molecule type" value="Genomic_DNA"/>
</dbReference>
<dbReference type="Gene3D" id="3.10.350.10">
    <property type="entry name" value="LysM domain"/>
    <property type="match status" value="1"/>
</dbReference>
<evidence type="ECO:0000313" key="4">
    <source>
        <dbReference type="EMBL" id="KPU42855.1"/>
    </source>
</evidence>
<dbReference type="InterPro" id="IPR036779">
    <property type="entry name" value="LysM_dom_sf"/>
</dbReference>
<evidence type="ECO:0000256" key="1">
    <source>
        <dbReference type="ARBA" id="ARBA00022729"/>
    </source>
</evidence>
<keyword evidence="5" id="KW-1185">Reference proteome</keyword>
<reference evidence="4 5" key="1">
    <citation type="submission" date="2015-09" db="EMBL/GenBank/DDBJ databases">
        <title>Genome sequence of Oxobacter pfennigii DSM 3222.</title>
        <authorList>
            <person name="Poehlein A."/>
            <person name="Bengelsdorf F.R."/>
            <person name="Schiel-Bengelsdorf B."/>
            <person name="Duerre P."/>
            <person name="Daniel R."/>
        </authorList>
    </citation>
    <scope>NUCLEOTIDE SEQUENCE [LARGE SCALE GENOMIC DNA]</scope>
    <source>
        <strain evidence="4 5">DSM 3222</strain>
    </source>
</reference>
<dbReference type="InterPro" id="IPR011098">
    <property type="entry name" value="G5_dom"/>
</dbReference>
<dbReference type="Gene3D" id="2.70.70.10">
    <property type="entry name" value="Glucose Permease (Domain IIA)"/>
    <property type="match status" value="1"/>
</dbReference>
<dbReference type="RefSeq" id="WP_054876593.1">
    <property type="nucleotide sequence ID" value="NZ_LKET01000051.1"/>
</dbReference>
<dbReference type="Proteomes" id="UP000050326">
    <property type="component" value="Unassembled WGS sequence"/>
</dbReference>
<dbReference type="InterPro" id="IPR016047">
    <property type="entry name" value="M23ase_b-sheet_dom"/>
</dbReference>
<dbReference type="CDD" id="cd00118">
    <property type="entry name" value="LysM"/>
    <property type="match status" value="1"/>
</dbReference>
<dbReference type="STRING" id="36849.OXPF_36190"/>
<dbReference type="SUPFAM" id="SSF51261">
    <property type="entry name" value="Duplicated hybrid motif"/>
    <property type="match status" value="1"/>
</dbReference>
<dbReference type="SUPFAM" id="SSF54106">
    <property type="entry name" value="LysM domain"/>
    <property type="match status" value="1"/>
</dbReference>
<dbReference type="CDD" id="cd12797">
    <property type="entry name" value="M23_peptidase"/>
    <property type="match status" value="1"/>
</dbReference>
<evidence type="ECO:0000313" key="5">
    <source>
        <dbReference type="Proteomes" id="UP000050326"/>
    </source>
</evidence>
<dbReference type="OrthoDB" id="9809488at2"/>
<accession>A0A0P8W4V5</accession>
<protein>
    <submittedName>
        <fullName evidence="4">Murein DD-endopeptidase MepM</fullName>
        <ecNumber evidence="4">3.4.24.-</ecNumber>
    </submittedName>
</protein>
<dbReference type="Pfam" id="PF07501">
    <property type="entry name" value="G5"/>
    <property type="match status" value="1"/>
</dbReference>
<sequence>MIDNSTEHKEKILDVKRAVACTLGVVLITSCVYLYSHNNVDKPVTYLSSNDVIVNLNTLQEIEEIATFYAVTINGEEVGYVDSEESYNAVVEGIKAYNKEQEESTGVEVLNISIKDEIGLKQVEGDKSKVMDTQAMIDFLIAGKGLTIKYEVKSGDSMWRISRNNNISMDEIAALNPGIDLEKLQIGQTINLAVSEPYIDIETTVKAQYDEKIPYTTKYIDDSTLYRGQTEVKEAGKNGIKQVVKEITKLNGKEVVSNVLSTAVIKEPAIRVMSRGTKALVGSGQFLWPLNGTLTSGFGSRSGGYHKGIDIAAPIGSGIYASDGGTVTLAQRYYDYGLLVTIDHGNGYTTYYGHCSKLYVSKGDTVTKGQKIAAVGMTGFTTGPHVHFEIRQNGTAKNPMNYLD</sequence>
<dbReference type="InterPro" id="IPR011055">
    <property type="entry name" value="Dup_hybrid_motif"/>
</dbReference>
<gene>
    <name evidence="4" type="primary">mepM_6</name>
    <name evidence="4" type="ORF">OXPF_36190</name>
</gene>
<dbReference type="PANTHER" id="PTHR21666:SF270">
    <property type="entry name" value="MUREIN HYDROLASE ACTIVATOR ENVC"/>
    <property type="match status" value="1"/>
</dbReference>
<dbReference type="InterPro" id="IPR050570">
    <property type="entry name" value="Cell_wall_metabolism_enzyme"/>
</dbReference>
<proteinExistence type="predicted"/>
<name>A0A0P8W4V5_9CLOT</name>
<keyword evidence="1" id="KW-0732">Signal</keyword>
<dbReference type="SMART" id="SM01208">
    <property type="entry name" value="G5"/>
    <property type="match status" value="1"/>
</dbReference>
<evidence type="ECO:0000259" key="2">
    <source>
        <dbReference type="PROSITE" id="PS51109"/>
    </source>
</evidence>
<dbReference type="PANTHER" id="PTHR21666">
    <property type="entry name" value="PEPTIDASE-RELATED"/>
    <property type="match status" value="1"/>
</dbReference>
<organism evidence="4 5">
    <name type="scientific">Oxobacter pfennigii</name>
    <dbReference type="NCBI Taxonomy" id="36849"/>
    <lineage>
        <taxon>Bacteria</taxon>
        <taxon>Bacillati</taxon>
        <taxon>Bacillota</taxon>
        <taxon>Clostridia</taxon>
        <taxon>Eubacteriales</taxon>
        <taxon>Clostridiaceae</taxon>
        <taxon>Oxobacter</taxon>
    </lineage>
</organism>
<dbReference type="EC" id="3.4.24.-" evidence="4"/>
<comment type="caution">
    <text evidence="4">The sequence shown here is derived from an EMBL/GenBank/DDBJ whole genome shotgun (WGS) entry which is preliminary data.</text>
</comment>
<dbReference type="PROSITE" id="PS51109">
    <property type="entry name" value="G5"/>
    <property type="match status" value="1"/>
</dbReference>